<evidence type="ECO:0000256" key="6">
    <source>
        <dbReference type="ARBA" id="ARBA00022857"/>
    </source>
</evidence>
<keyword evidence="2 10" id="KW-0328">Glycosyltransferase</keyword>
<dbReference type="Pfam" id="PF01129">
    <property type="entry name" value="ART"/>
    <property type="match status" value="1"/>
</dbReference>
<dbReference type="GO" id="GO:0046677">
    <property type="term" value="P:response to antibiotic"/>
    <property type="evidence" value="ECO:0007669"/>
    <property type="project" value="UniProtKB-ARBA"/>
</dbReference>
<comment type="similarity">
    <text evidence="1 10">Belongs to the Arg-specific ADP-ribosyltransferase family.</text>
</comment>
<dbReference type="EC" id="2.4.2.31" evidence="10"/>
<dbReference type="PANTHER" id="PTHR10339">
    <property type="entry name" value="ADP-RIBOSYLTRANSFERASE"/>
    <property type="match status" value="1"/>
</dbReference>
<dbReference type="Gene3D" id="3.90.176.10">
    <property type="entry name" value="Toxin ADP-ribosyltransferase, Chain A, domain 1"/>
    <property type="match status" value="1"/>
</dbReference>
<keyword evidence="4" id="KW-0548">Nucleotidyltransferase</keyword>
<dbReference type="PROSITE" id="PS51996">
    <property type="entry name" value="TR_MART"/>
    <property type="match status" value="1"/>
</dbReference>
<reference evidence="11 12" key="1">
    <citation type="submission" date="2018-01" db="EMBL/GenBank/DDBJ databases">
        <title>Comparison of the Chinese Bamboo Partridge and Red Junglefowl genome sequences highlights the importance of demography in genome evolution.</title>
        <authorList>
            <person name="Tiley G.P."/>
            <person name="Kimball R.T."/>
            <person name="Braun E.L."/>
            <person name="Burleigh J.G."/>
        </authorList>
    </citation>
    <scope>NUCLEOTIDE SEQUENCE [LARGE SCALE GENOMIC DNA]</scope>
    <source>
        <strain evidence="11">RTK389</strain>
        <tissue evidence="11">Blood</tissue>
    </source>
</reference>
<dbReference type="PANTHER" id="PTHR10339:SF19">
    <property type="entry name" value="GPI-LINKED NAD(P)(+)--ARGININE ADP-RIBOSYLTRANSFERASE 1"/>
    <property type="match status" value="1"/>
</dbReference>
<feature type="signal peptide" evidence="10">
    <location>
        <begin position="1"/>
        <end position="20"/>
    </location>
</feature>
<evidence type="ECO:0000256" key="8">
    <source>
        <dbReference type="ARBA" id="ARBA00023157"/>
    </source>
</evidence>
<dbReference type="GO" id="GO:0003950">
    <property type="term" value="F:NAD+ poly-ADP-ribosyltransferase activity"/>
    <property type="evidence" value="ECO:0007669"/>
    <property type="project" value="TreeGrafter"/>
</dbReference>
<comment type="catalytic activity">
    <reaction evidence="9 10">
        <text>L-arginyl-[protein] + NAD(+) = N(omega)-(ADP-D-ribosyl)-L-arginyl-[protein] + nicotinamide + H(+)</text>
        <dbReference type="Rhea" id="RHEA:19149"/>
        <dbReference type="Rhea" id="RHEA-COMP:10532"/>
        <dbReference type="Rhea" id="RHEA-COMP:15087"/>
        <dbReference type="ChEBI" id="CHEBI:15378"/>
        <dbReference type="ChEBI" id="CHEBI:17154"/>
        <dbReference type="ChEBI" id="CHEBI:29965"/>
        <dbReference type="ChEBI" id="CHEBI:57540"/>
        <dbReference type="ChEBI" id="CHEBI:142554"/>
        <dbReference type="EC" id="2.4.2.31"/>
    </reaction>
</comment>
<dbReference type="SUPFAM" id="SSF56399">
    <property type="entry name" value="ADP-ribosylation"/>
    <property type="match status" value="1"/>
</dbReference>
<keyword evidence="5 10" id="KW-0732">Signal</keyword>
<dbReference type="PROSITE" id="PS01291">
    <property type="entry name" value="ART"/>
    <property type="match status" value="1"/>
</dbReference>
<evidence type="ECO:0000256" key="7">
    <source>
        <dbReference type="ARBA" id="ARBA00023027"/>
    </source>
</evidence>
<accession>A0A2P4S427</accession>
<dbReference type="PRINTS" id="PR00970">
    <property type="entry name" value="RIBTRNSFRASE"/>
</dbReference>
<dbReference type="AlphaFoldDB" id="A0A2P4S427"/>
<evidence type="ECO:0000256" key="4">
    <source>
        <dbReference type="ARBA" id="ARBA00022695"/>
    </source>
</evidence>
<evidence type="ECO:0000256" key="10">
    <source>
        <dbReference type="RuleBase" id="RU361228"/>
    </source>
</evidence>
<comment type="caution">
    <text evidence="11">The sequence shown here is derived from an EMBL/GenBank/DDBJ whole genome shotgun (WGS) entry which is preliminary data.</text>
</comment>
<evidence type="ECO:0000256" key="3">
    <source>
        <dbReference type="ARBA" id="ARBA00022679"/>
    </source>
</evidence>
<protein>
    <recommendedName>
        <fullName evidence="10">NAD(P)(+)--arginine ADP-ribosyltransferase</fullName>
        <ecNumber evidence="10">2.4.2.31</ecNumber>
    </recommendedName>
    <alternativeName>
        <fullName evidence="10">Mono(ADP-ribosyl)transferase</fullName>
    </alternativeName>
</protein>
<evidence type="ECO:0000256" key="5">
    <source>
        <dbReference type="ARBA" id="ARBA00022729"/>
    </source>
</evidence>
<evidence type="ECO:0000256" key="9">
    <source>
        <dbReference type="ARBA" id="ARBA00047597"/>
    </source>
</evidence>
<dbReference type="FunFam" id="3.90.176.10:FF:000001">
    <property type="entry name" value="NAD(P)(+)--arginine ADP-ribosyltransferase"/>
    <property type="match status" value="1"/>
</dbReference>
<keyword evidence="3 10" id="KW-0808">Transferase</keyword>
<organism evidence="11 12">
    <name type="scientific">Bambusicola thoracicus</name>
    <name type="common">Chinese bamboo-partridge</name>
    <name type="synonym">Perdix thoracica</name>
    <dbReference type="NCBI Taxonomy" id="9083"/>
    <lineage>
        <taxon>Eukaryota</taxon>
        <taxon>Metazoa</taxon>
        <taxon>Chordata</taxon>
        <taxon>Craniata</taxon>
        <taxon>Vertebrata</taxon>
        <taxon>Euteleostomi</taxon>
        <taxon>Archelosauria</taxon>
        <taxon>Archosauria</taxon>
        <taxon>Dinosauria</taxon>
        <taxon>Saurischia</taxon>
        <taxon>Theropoda</taxon>
        <taxon>Coelurosauria</taxon>
        <taxon>Aves</taxon>
        <taxon>Neognathae</taxon>
        <taxon>Galloanserae</taxon>
        <taxon>Galliformes</taxon>
        <taxon>Phasianidae</taxon>
        <taxon>Perdicinae</taxon>
        <taxon>Bambusicola</taxon>
    </lineage>
</organism>
<name>A0A2P4S427_BAMTH</name>
<evidence type="ECO:0000256" key="2">
    <source>
        <dbReference type="ARBA" id="ARBA00022676"/>
    </source>
</evidence>
<feature type="chain" id="PRO_5015023699" description="NAD(P)(+)--arginine ADP-ribosyltransferase" evidence="10">
    <location>
        <begin position="21"/>
        <end position="312"/>
    </location>
</feature>
<keyword evidence="12" id="KW-1185">Reference proteome</keyword>
<evidence type="ECO:0000313" key="12">
    <source>
        <dbReference type="Proteomes" id="UP000237246"/>
    </source>
</evidence>
<dbReference type="InterPro" id="IPR050999">
    <property type="entry name" value="ADP-ribosyltransferase_ARG"/>
</dbReference>
<evidence type="ECO:0000256" key="1">
    <source>
        <dbReference type="ARBA" id="ARBA00009558"/>
    </source>
</evidence>
<dbReference type="OrthoDB" id="423533at2759"/>
<dbReference type="Proteomes" id="UP000237246">
    <property type="component" value="Unassembled WGS sequence"/>
</dbReference>
<dbReference type="GO" id="GO:0044194">
    <property type="term" value="C:cytolytic granule"/>
    <property type="evidence" value="ECO:0007669"/>
    <property type="project" value="UniProtKB-ARBA"/>
</dbReference>
<proteinExistence type="inferred from homology"/>
<keyword evidence="8" id="KW-1015">Disulfide bond</keyword>
<dbReference type="GO" id="GO:0106274">
    <property type="term" value="F:NAD+-protein-arginine ADP-ribosyltransferase activity"/>
    <property type="evidence" value="ECO:0007669"/>
    <property type="project" value="UniProtKB-EC"/>
</dbReference>
<dbReference type="GO" id="GO:0016779">
    <property type="term" value="F:nucleotidyltransferase activity"/>
    <property type="evidence" value="ECO:0007669"/>
    <property type="project" value="UniProtKB-KW"/>
</dbReference>
<evidence type="ECO:0000313" key="11">
    <source>
        <dbReference type="EMBL" id="POI18843.1"/>
    </source>
</evidence>
<dbReference type="EMBL" id="PPHD01115536">
    <property type="protein sequence ID" value="POI18843.1"/>
    <property type="molecule type" value="Genomic_DNA"/>
</dbReference>
<keyword evidence="6 10" id="KW-0521">NADP</keyword>
<sequence>MELLTLCWVLLAGTLLSTSAASSALQEGDLTPRTVLMDMAPKSFDDQYVGCAHVMWANLQKLRCTEFARNCVYAAGWRKAAAEWQRRWGYLGHPLQLRPEQTIALLAYSAAGNLYQQFNAATRQGGCSHQYYVHCYQFKTLHFLLTQALFALRASQPRCYYVYRGVRGIRFMTRRGMSVRFGQFTSTSLRKEVAVKFGQDTFFVVQTCYGVPIKQFSIYPYEDEVLIPPFEVFEVTNFCAVNGRIQIYLRSKGKMSRHNCELLRCVGGQCGRGHQEVGLGLSPGQALHSLHCSNCSWWGSGHREGDPIPAAV</sequence>
<dbReference type="GO" id="GO:0005615">
    <property type="term" value="C:extracellular space"/>
    <property type="evidence" value="ECO:0007669"/>
    <property type="project" value="UniProtKB-ARBA"/>
</dbReference>
<dbReference type="InterPro" id="IPR000768">
    <property type="entry name" value="ART"/>
</dbReference>
<keyword evidence="7 10" id="KW-0520">NAD</keyword>
<gene>
    <name evidence="11" type="ORF">CIB84_017413</name>
</gene>